<dbReference type="InterPro" id="IPR002735">
    <property type="entry name" value="Transl_init_fac_IF2/IF5_dom"/>
</dbReference>
<dbReference type="PANTHER" id="PTHR23001">
    <property type="entry name" value="EUKARYOTIC TRANSLATION INITIATION FACTOR"/>
    <property type="match status" value="1"/>
</dbReference>
<evidence type="ECO:0000256" key="2">
    <source>
        <dbReference type="ARBA" id="ARBA00023134"/>
    </source>
</evidence>
<keyword evidence="1" id="KW-0547">Nucleotide-binding</keyword>
<evidence type="ECO:0000313" key="5">
    <source>
        <dbReference type="EMBL" id="KAG9396890.1"/>
    </source>
</evidence>
<dbReference type="Proteomes" id="UP000717585">
    <property type="component" value="Unassembled WGS sequence"/>
</dbReference>
<dbReference type="OrthoDB" id="10250831at2759"/>
<dbReference type="InterPro" id="IPR003307">
    <property type="entry name" value="W2_domain"/>
</dbReference>
<feature type="compositionally biased region" description="Acidic residues" evidence="3">
    <location>
        <begin position="342"/>
        <end position="363"/>
    </location>
</feature>
<dbReference type="GO" id="GO:0001732">
    <property type="term" value="P:formation of cytoplasmic translation initiation complex"/>
    <property type="evidence" value="ECO:0007669"/>
    <property type="project" value="TreeGrafter"/>
</dbReference>
<dbReference type="GO" id="GO:0005092">
    <property type="term" value="F:GDP-dissociation inhibitor activity"/>
    <property type="evidence" value="ECO:0007669"/>
    <property type="project" value="TreeGrafter"/>
</dbReference>
<reference evidence="5" key="1">
    <citation type="submission" date="2021-05" db="EMBL/GenBank/DDBJ databases">
        <title>A free-living protist that lacks canonical eukaryotic 1 DNA replication and segregation systems.</title>
        <authorList>
            <person name="Salas-Leiva D.E."/>
            <person name="Tromer E.C."/>
            <person name="Curtis B.A."/>
            <person name="Jerlstrom-Hultqvist J."/>
            <person name="Kolisko M."/>
            <person name="Yi Z."/>
            <person name="Salas-Leiva J.S."/>
            <person name="Gallot-Lavallee L."/>
            <person name="Kops G.J.P.L."/>
            <person name="Archibald J.M."/>
            <person name="Simpson A.G.B."/>
            <person name="Roger A.J."/>
        </authorList>
    </citation>
    <scope>NUCLEOTIDE SEQUENCE</scope>
    <source>
        <strain evidence="5">BICM</strain>
    </source>
</reference>
<sequence>MSSARLNIDGSSDPSYRYKMDALETHQRGRGNGSWTSLTNLDKVAMDLKIDVDFLFKFFSFFLDTATKITDKTLELNGHHEKADLQAALQVFIRRFILCSGEPHGCGKPELTIILEGKDIICDCRACGKRRRIEDNKKKSEKDNAKMLKMLSYFHKPMNKSKFATHDGMREAATESDDAVLQDPVTRIREVLDLGAKPVLSEMRAMRQDGSLKKRDRLPLVVAAVFNADLLAPKETMEDEDGDSVECNALQKHADLLDLLLESTEMQFVLLRSFELLIMKFREDLLNPRSVCGILGILHEEGLVDEDAIIEWSASNSPMVPRAFHTEVVNHADQLIQFLEASDSEEDDDSDDDESGEESGSDW</sequence>
<proteinExistence type="predicted"/>
<dbReference type="Gene3D" id="1.25.40.180">
    <property type="match status" value="1"/>
</dbReference>
<dbReference type="InterPro" id="IPR016189">
    <property type="entry name" value="Transl_init_fac_IF2/IF5_N"/>
</dbReference>
<keyword evidence="5" id="KW-0396">Initiation factor</keyword>
<dbReference type="SMART" id="SM00653">
    <property type="entry name" value="eIF2B_5"/>
    <property type="match status" value="1"/>
</dbReference>
<evidence type="ECO:0000256" key="1">
    <source>
        <dbReference type="ARBA" id="ARBA00022741"/>
    </source>
</evidence>
<dbReference type="AlphaFoldDB" id="A0A8J6B0U8"/>
<organism evidence="5 6">
    <name type="scientific">Carpediemonas membranifera</name>
    <dbReference type="NCBI Taxonomy" id="201153"/>
    <lineage>
        <taxon>Eukaryota</taxon>
        <taxon>Metamonada</taxon>
        <taxon>Carpediemonas-like organisms</taxon>
        <taxon>Carpediemonas</taxon>
    </lineage>
</organism>
<dbReference type="GO" id="GO:0005525">
    <property type="term" value="F:GTP binding"/>
    <property type="evidence" value="ECO:0007669"/>
    <property type="project" value="UniProtKB-KW"/>
</dbReference>
<feature type="domain" description="W2" evidence="4">
    <location>
        <begin position="171"/>
        <end position="349"/>
    </location>
</feature>
<dbReference type="EMBL" id="JAHDYR010000005">
    <property type="protein sequence ID" value="KAG9396890.1"/>
    <property type="molecule type" value="Genomic_DNA"/>
</dbReference>
<dbReference type="SUPFAM" id="SSF100966">
    <property type="entry name" value="Translation initiation factor 2 beta, aIF2beta, N-terminal domain"/>
    <property type="match status" value="1"/>
</dbReference>
<protein>
    <submittedName>
        <fullName evidence="5">Eukaryotic translation initiation factor 5</fullName>
    </submittedName>
</protein>
<dbReference type="GO" id="GO:0005829">
    <property type="term" value="C:cytosol"/>
    <property type="evidence" value="ECO:0007669"/>
    <property type="project" value="TreeGrafter"/>
</dbReference>
<evidence type="ECO:0000313" key="6">
    <source>
        <dbReference type="Proteomes" id="UP000717585"/>
    </source>
</evidence>
<dbReference type="InterPro" id="IPR045196">
    <property type="entry name" value="IF2/IF5"/>
</dbReference>
<comment type="caution">
    <text evidence="5">The sequence shown here is derived from an EMBL/GenBank/DDBJ whole genome shotgun (WGS) entry which is preliminary data.</text>
</comment>
<dbReference type="PROSITE" id="PS51363">
    <property type="entry name" value="W2"/>
    <property type="match status" value="1"/>
</dbReference>
<keyword evidence="2" id="KW-0342">GTP-binding</keyword>
<dbReference type="Pfam" id="PF01873">
    <property type="entry name" value="eIF-5_eIF-2B"/>
    <property type="match status" value="1"/>
</dbReference>
<dbReference type="GO" id="GO:0071074">
    <property type="term" value="F:eukaryotic initiation factor eIF2 binding"/>
    <property type="evidence" value="ECO:0007669"/>
    <property type="project" value="TreeGrafter"/>
</dbReference>
<keyword evidence="5" id="KW-0648">Protein biosynthesis</keyword>
<dbReference type="Gene3D" id="3.30.30.170">
    <property type="match status" value="1"/>
</dbReference>
<gene>
    <name evidence="5" type="ORF">J8273_1937</name>
</gene>
<feature type="region of interest" description="Disordered" evidence="3">
    <location>
        <begin position="339"/>
        <end position="363"/>
    </location>
</feature>
<dbReference type="PANTHER" id="PTHR23001:SF7">
    <property type="entry name" value="EUKARYOTIC TRANSLATION INITIATION FACTOR 5"/>
    <property type="match status" value="1"/>
</dbReference>
<dbReference type="Gene3D" id="2.20.25.350">
    <property type="match status" value="1"/>
</dbReference>
<dbReference type="SUPFAM" id="SSF48371">
    <property type="entry name" value="ARM repeat"/>
    <property type="match status" value="1"/>
</dbReference>
<accession>A0A8J6B0U8</accession>
<evidence type="ECO:0000259" key="4">
    <source>
        <dbReference type="PROSITE" id="PS51363"/>
    </source>
</evidence>
<evidence type="ECO:0000256" key="3">
    <source>
        <dbReference type="SAM" id="MobiDB-lite"/>
    </source>
</evidence>
<name>A0A8J6B0U8_9EUKA</name>
<keyword evidence="6" id="KW-1185">Reference proteome</keyword>
<dbReference type="InterPro" id="IPR016024">
    <property type="entry name" value="ARM-type_fold"/>
</dbReference>
<dbReference type="GO" id="GO:0003743">
    <property type="term" value="F:translation initiation factor activity"/>
    <property type="evidence" value="ECO:0007669"/>
    <property type="project" value="UniProtKB-KW"/>
</dbReference>